<dbReference type="InterPro" id="IPR050490">
    <property type="entry name" value="Bact_solute-bd_prot1"/>
</dbReference>
<protein>
    <submittedName>
        <fullName evidence="2">Extracellular solute-binding protein</fullName>
    </submittedName>
</protein>
<dbReference type="PANTHER" id="PTHR43649:SF17">
    <property type="entry name" value="ABC TRANSPORTER SOLUTE BINDING PROTEIN-SUGAR TRANSPORT"/>
    <property type="match status" value="1"/>
</dbReference>
<comment type="caution">
    <text evidence="2">The sequence shown here is derived from an EMBL/GenBank/DDBJ whole genome shotgun (WGS) entry which is preliminary data.</text>
</comment>
<dbReference type="Pfam" id="PF01547">
    <property type="entry name" value="SBP_bac_1"/>
    <property type="match status" value="1"/>
</dbReference>
<name>A0A3E3HX47_9FIRM</name>
<dbReference type="InterPro" id="IPR006059">
    <property type="entry name" value="SBP"/>
</dbReference>
<feature type="compositionally biased region" description="Low complexity" evidence="1">
    <location>
        <begin position="40"/>
        <end position="58"/>
    </location>
</feature>
<dbReference type="PROSITE" id="PS51257">
    <property type="entry name" value="PROKAR_LIPOPROTEIN"/>
    <property type="match status" value="1"/>
</dbReference>
<feature type="region of interest" description="Disordered" evidence="1">
    <location>
        <begin position="29"/>
        <end position="62"/>
    </location>
</feature>
<evidence type="ECO:0000256" key="1">
    <source>
        <dbReference type="SAM" id="MobiDB-lite"/>
    </source>
</evidence>
<dbReference type="GeneID" id="97989957"/>
<reference evidence="2" key="1">
    <citation type="submission" date="2018-08" db="EMBL/GenBank/DDBJ databases">
        <title>A genome reference for cultivated species of the human gut microbiota.</title>
        <authorList>
            <person name="Zou Y."/>
            <person name="Xue W."/>
            <person name="Luo G."/>
        </authorList>
    </citation>
    <scope>NUCLEOTIDE SEQUENCE [LARGE SCALE GENOMIC DNA]</scope>
    <source>
        <strain evidence="2">TF05-5AC</strain>
    </source>
</reference>
<dbReference type="PANTHER" id="PTHR43649">
    <property type="entry name" value="ARABINOSE-BINDING PROTEIN-RELATED"/>
    <property type="match status" value="1"/>
</dbReference>
<dbReference type="Proteomes" id="UP000260812">
    <property type="component" value="Unassembled WGS sequence"/>
</dbReference>
<accession>A0A3E3HX47</accession>
<proteinExistence type="predicted"/>
<evidence type="ECO:0000313" key="3">
    <source>
        <dbReference type="Proteomes" id="UP000260812"/>
    </source>
</evidence>
<keyword evidence="3" id="KW-1185">Reference proteome</keyword>
<dbReference type="AlphaFoldDB" id="A0A3E3HX47"/>
<gene>
    <name evidence="2" type="ORF">DXC51_24665</name>
</gene>
<organism evidence="2 3">
    <name type="scientific">Eisenbergiella massiliensis</name>
    <dbReference type="NCBI Taxonomy" id="1720294"/>
    <lineage>
        <taxon>Bacteria</taxon>
        <taxon>Bacillati</taxon>
        <taxon>Bacillota</taxon>
        <taxon>Clostridia</taxon>
        <taxon>Lachnospirales</taxon>
        <taxon>Lachnospiraceae</taxon>
        <taxon>Eisenbergiella</taxon>
    </lineage>
</organism>
<dbReference type="Gene3D" id="3.40.190.10">
    <property type="entry name" value="Periplasmic binding protein-like II"/>
    <property type="match status" value="3"/>
</dbReference>
<evidence type="ECO:0000313" key="2">
    <source>
        <dbReference type="EMBL" id="RGE56390.1"/>
    </source>
</evidence>
<dbReference type="EMBL" id="QVLV01000026">
    <property type="protein sequence ID" value="RGE56390.1"/>
    <property type="molecule type" value="Genomic_DNA"/>
</dbReference>
<dbReference type="SUPFAM" id="SSF53850">
    <property type="entry name" value="Periplasmic binding protein-like II"/>
    <property type="match status" value="1"/>
</dbReference>
<sequence>MKNKAVNRLIALGTTLTILLCGCGGTEKPAVGSAPDRETQTAASQSAAAGENAATGETPVAGENANEDMITFTFSKSSYPSVTLPEGQTPDDNVVLDYIRDNYQVDMKLAWQAEGSEYNNKLSLNIASGNLPDIFYCNDYRTFLQLAQNGLLADLTDIYEENISDTIKGIDASYGGRNLEPVTIDGRLMAIPAGNLDGQQDVLWLRKDWLDNLGLEVPKTMEDLEKVLTAFVEEDPDGNGVDDTTGLTVDATKPVARYNHAFGLEPIFYAFGVYPNYWMEDENGEIYYGSTDERMKEVLTLLQDWYKKGLIDRQFATRIGSGETEAVFTSGQSGAYFGAVHANYTDAFTNNPDIELVAVAAPLDGSGKYNYVLPEPTSSMLCISSKCADPARAVKIIGIGNDLYRGFDEKANEIFNAAGIASSSNGRRAVFPQGSVTYDYFDIIEKLGKAVKENIETGSYTEYEGMTQYDKDQVVLATQYADGSDKTELSFKSYYYRYVGSNLLSGSEMNPHEAAYYYTTDSSASLQAELDTLEQEMYLSIIIGEKSVDYFDDFVTQWKNIGGDTLLEEVKQVLGR</sequence>
<dbReference type="RefSeq" id="WP_117545594.1">
    <property type="nucleotide sequence ID" value="NZ_JBKUNB010000019.1"/>
</dbReference>